<evidence type="ECO:0000256" key="8">
    <source>
        <dbReference type="ARBA" id="ARBA00022723"/>
    </source>
</evidence>
<dbReference type="SUPFAM" id="SSF102712">
    <property type="entry name" value="JAB1/MPN domain"/>
    <property type="match status" value="1"/>
</dbReference>
<organism evidence="16 18">
    <name type="scientific">Pichia sorbitophila (strain ATCC MYA-4447 / BCRC 22081 / CBS 7064 / NBRC 10061 / NRRL Y-12695)</name>
    <name type="common">Hybrid yeast</name>
    <dbReference type="NCBI Taxonomy" id="559304"/>
    <lineage>
        <taxon>Eukaryota</taxon>
        <taxon>Fungi</taxon>
        <taxon>Dikarya</taxon>
        <taxon>Ascomycota</taxon>
        <taxon>Saccharomycotina</taxon>
        <taxon>Pichiomycetes</taxon>
        <taxon>Debaryomycetaceae</taxon>
        <taxon>Millerozyma</taxon>
    </lineage>
</organism>
<evidence type="ECO:0000256" key="14">
    <source>
        <dbReference type="SAM" id="MobiDB-lite"/>
    </source>
</evidence>
<comment type="subunit">
    <text evidence="4">Component of the COP9 signalosome (CSN) complex.</text>
</comment>
<dbReference type="MEROPS" id="M67.A01"/>
<dbReference type="Proteomes" id="UP000005222">
    <property type="component" value="Chromosome B"/>
</dbReference>
<keyword evidence="6" id="KW-0963">Cytoplasm</keyword>
<evidence type="ECO:0000313" key="18">
    <source>
        <dbReference type="Proteomes" id="UP000005222"/>
    </source>
</evidence>
<keyword evidence="9" id="KW-0736">Signalosome</keyword>
<dbReference type="Pfam" id="PF01398">
    <property type="entry name" value="JAB"/>
    <property type="match status" value="1"/>
</dbReference>
<evidence type="ECO:0000256" key="7">
    <source>
        <dbReference type="ARBA" id="ARBA00022670"/>
    </source>
</evidence>
<dbReference type="EMBL" id="FO082059">
    <property type="protein sequence ID" value="CCE72891.1"/>
    <property type="molecule type" value="Genomic_DNA"/>
</dbReference>
<evidence type="ECO:0000259" key="15">
    <source>
        <dbReference type="PROSITE" id="PS50249"/>
    </source>
</evidence>
<evidence type="ECO:0000256" key="1">
    <source>
        <dbReference type="ARBA" id="ARBA00004123"/>
    </source>
</evidence>
<accession>G8YVK8</accession>
<evidence type="ECO:0000256" key="5">
    <source>
        <dbReference type="ARBA" id="ARBA00014880"/>
    </source>
</evidence>
<reference evidence="16" key="1">
    <citation type="submission" date="2011-10" db="EMBL/GenBank/DDBJ databases">
        <authorList>
            <person name="Genoscope - CEA"/>
        </authorList>
    </citation>
    <scope>NUCLEOTIDE SEQUENCE</scope>
    <source>
        <strain evidence="16">CBS 7064</strain>
    </source>
</reference>
<dbReference type="PANTHER" id="PTHR10410">
    <property type="entry name" value="EUKARYOTIC TRANSLATION INITIATION FACTOR 3 -RELATED"/>
    <property type="match status" value="1"/>
</dbReference>
<dbReference type="OMA" id="RCIHELA"/>
<dbReference type="GO" id="GO:0006508">
    <property type="term" value="P:proteolysis"/>
    <property type="evidence" value="ECO:0007669"/>
    <property type="project" value="UniProtKB-KW"/>
</dbReference>
<dbReference type="PROSITE" id="PS50249">
    <property type="entry name" value="MPN"/>
    <property type="match status" value="1"/>
</dbReference>
<dbReference type="InterPro" id="IPR037518">
    <property type="entry name" value="MPN"/>
</dbReference>
<evidence type="ECO:0000256" key="13">
    <source>
        <dbReference type="ARBA" id="ARBA00023242"/>
    </source>
</evidence>
<dbReference type="GO" id="GO:0046872">
    <property type="term" value="F:metal ion binding"/>
    <property type="evidence" value="ECO:0007669"/>
    <property type="project" value="UniProtKB-KW"/>
</dbReference>
<dbReference type="SMART" id="SM00232">
    <property type="entry name" value="JAB_MPN"/>
    <property type="match status" value="1"/>
</dbReference>
<dbReference type="EMBL" id="FO082058">
    <property type="protein sequence ID" value="CCE73452.1"/>
    <property type="molecule type" value="Genomic_DNA"/>
</dbReference>
<dbReference type="InParanoid" id="G8YVK8"/>
<gene>
    <name evidence="16" type="primary">Piso0_000493</name>
    <name evidence="16" type="ORF">GNLVRS01_PISO0A10560g</name>
    <name evidence="17" type="ORF">GNLVRS01_PISO0B10627g</name>
</gene>
<dbReference type="STRING" id="559304.G8YVK8"/>
<dbReference type="GO" id="GO:0008180">
    <property type="term" value="C:COP9 signalosome"/>
    <property type="evidence" value="ECO:0007669"/>
    <property type="project" value="UniProtKB-KW"/>
</dbReference>
<dbReference type="HOGENOM" id="CLU_031199_0_0_1"/>
<keyword evidence="12" id="KW-0482">Metalloprotease</keyword>
<evidence type="ECO:0000256" key="12">
    <source>
        <dbReference type="ARBA" id="ARBA00023049"/>
    </source>
</evidence>
<keyword evidence="7" id="KW-0645">Protease</keyword>
<evidence type="ECO:0000256" key="11">
    <source>
        <dbReference type="ARBA" id="ARBA00022833"/>
    </source>
</evidence>
<sequence length="461" mass="51514">MQCVQPLYERYLSREQYNSRSQRFRLGDMRNINQHDNFYTIESDKAILEERPWKSDKKYFSKVYISMVALSKMSLHAVLGGNIEVMGMITGKIIANAIVVMDVYALPVDGTETRVNAQAEGYEYMVRYLENSKRAGRSENIVGWYHSHPGYGCWLSGIDVATQSLNQNFQDPYLAIVIDPIRTTEQGYVEIGAFRTFPEDTRQEHGSGPVSSAQRRSQARDFGVHHGRYYSLAVEFFKSSMDTELVKLFQNSSWMSRLVGSSTANRLQREETVQAAFELVASLQKRKVPQLSGFEVSLAKKFDLVFEEIVSMKLNQGKDTRRRVSNTSSLSGAASPKSMDDADTSSVSDDPPCKTNDLDPLDISDTANDDAVSMDSASTTPCRRDKDAANSSTESSRRDSGFLNPEPRPKSASPRDLPDDPAGEAKNTDQGLLNISVLANRIGLDSLQDYIATTTKESIFL</sequence>
<comment type="subcellular location">
    <subcellularLocation>
        <location evidence="2">Cytoplasm</location>
    </subcellularLocation>
    <subcellularLocation>
        <location evidence="1">Nucleus</location>
    </subcellularLocation>
</comment>
<evidence type="ECO:0000256" key="10">
    <source>
        <dbReference type="ARBA" id="ARBA00022801"/>
    </source>
</evidence>
<dbReference type="eggNOG" id="KOG1554">
    <property type="taxonomic scope" value="Eukaryota"/>
</dbReference>
<keyword evidence="11" id="KW-0862">Zinc</keyword>
<feature type="domain" description="MPN" evidence="15">
    <location>
        <begin position="63"/>
        <end position="200"/>
    </location>
</feature>
<dbReference type="AlphaFoldDB" id="G8YVK8"/>
<proteinExistence type="inferred from homology"/>
<feature type="region of interest" description="Disordered" evidence="14">
    <location>
        <begin position="317"/>
        <end position="429"/>
    </location>
</feature>
<evidence type="ECO:0000256" key="2">
    <source>
        <dbReference type="ARBA" id="ARBA00004496"/>
    </source>
</evidence>
<evidence type="ECO:0000313" key="16">
    <source>
        <dbReference type="EMBL" id="CCE72891.1"/>
    </source>
</evidence>
<dbReference type="InterPro" id="IPR050242">
    <property type="entry name" value="JAMM_MPN+_peptidase_M67A"/>
</dbReference>
<keyword evidence="8" id="KW-0479">Metal-binding</keyword>
<reference evidence="18" key="2">
    <citation type="journal article" date="2012" name="G3 (Bethesda)">
        <title>Pichia sorbitophila, an interspecies yeast hybrid reveals early steps of genome resolution following polyploidization.</title>
        <authorList>
            <person name="Leh Louis V."/>
            <person name="Despons L."/>
            <person name="Friedrich A."/>
            <person name="Martin T."/>
            <person name="Durrens P."/>
            <person name="Casaregola S."/>
            <person name="Neuveglise C."/>
            <person name="Fairhead C."/>
            <person name="Marck C."/>
            <person name="Cruz J.A."/>
            <person name="Straub M.L."/>
            <person name="Kugler V."/>
            <person name="Sacerdot C."/>
            <person name="Uzunov Z."/>
            <person name="Thierry A."/>
            <person name="Weiss S."/>
            <person name="Bleykasten C."/>
            <person name="De Montigny J."/>
            <person name="Jacques N."/>
            <person name="Jung P."/>
            <person name="Lemaire M."/>
            <person name="Mallet S."/>
            <person name="Morel G."/>
            <person name="Richard G.F."/>
            <person name="Sarkar A."/>
            <person name="Savel G."/>
            <person name="Schacherer J."/>
            <person name="Seret M.L."/>
            <person name="Talla E."/>
            <person name="Samson G."/>
            <person name="Jubin C."/>
            <person name="Poulain J."/>
            <person name="Vacherie B."/>
            <person name="Barbe V."/>
            <person name="Pelletier E."/>
            <person name="Sherman D.J."/>
            <person name="Westhof E."/>
            <person name="Weissenbach J."/>
            <person name="Baret P.V."/>
            <person name="Wincker P."/>
            <person name="Gaillardin C."/>
            <person name="Dujon B."/>
            <person name="Souciet J.L."/>
        </authorList>
    </citation>
    <scope>NUCLEOTIDE SEQUENCE [LARGE SCALE GENOMIC DNA]</scope>
    <source>
        <strain evidence="18">ATCC MYA-4447 / BCRC 22081 / CBS 7064 / NBRC 10061 / NRRL Y-12695</strain>
    </source>
</reference>
<evidence type="ECO:0000256" key="6">
    <source>
        <dbReference type="ARBA" id="ARBA00022490"/>
    </source>
</evidence>
<keyword evidence="13" id="KW-0539">Nucleus</keyword>
<evidence type="ECO:0000256" key="4">
    <source>
        <dbReference type="ARBA" id="ARBA00011098"/>
    </source>
</evidence>
<evidence type="ECO:0000256" key="9">
    <source>
        <dbReference type="ARBA" id="ARBA00022790"/>
    </source>
</evidence>
<dbReference type="CDD" id="cd08069">
    <property type="entry name" value="MPN_RPN11_CSN5"/>
    <property type="match status" value="1"/>
</dbReference>
<name>G8YVK8_PICSO</name>
<evidence type="ECO:0000313" key="17">
    <source>
        <dbReference type="EMBL" id="CCE73452.1"/>
    </source>
</evidence>
<protein>
    <recommendedName>
        <fullName evidence="5">COP9 signalosome complex subunit 5</fullName>
    </recommendedName>
</protein>
<dbReference type="OrthoDB" id="605656at2759"/>
<dbReference type="FunFam" id="3.40.140.10:FF:000203">
    <property type="entry name" value="COP9 signalosome complex subunit 5"/>
    <property type="match status" value="1"/>
</dbReference>
<dbReference type="Gene3D" id="3.40.140.10">
    <property type="entry name" value="Cytidine Deaminase, domain 2"/>
    <property type="match status" value="1"/>
</dbReference>
<dbReference type="GO" id="GO:0008237">
    <property type="term" value="F:metallopeptidase activity"/>
    <property type="evidence" value="ECO:0007669"/>
    <property type="project" value="UniProtKB-KW"/>
</dbReference>
<dbReference type="InterPro" id="IPR000555">
    <property type="entry name" value="JAMM/MPN+_dom"/>
</dbReference>
<evidence type="ECO:0000256" key="3">
    <source>
        <dbReference type="ARBA" id="ARBA00006008"/>
    </source>
</evidence>
<dbReference type="GO" id="GO:0005737">
    <property type="term" value="C:cytoplasm"/>
    <property type="evidence" value="ECO:0007669"/>
    <property type="project" value="UniProtKB-SubCell"/>
</dbReference>
<comment type="similarity">
    <text evidence="3">Belongs to the peptidase M67A family. CSN5 subfamily.</text>
</comment>
<keyword evidence="18" id="KW-1185">Reference proteome</keyword>
<keyword evidence="10" id="KW-0378">Hydrolase</keyword>
<dbReference type="Proteomes" id="UP000005222">
    <property type="component" value="Chromosome A"/>
</dbReference>